<evidence type="ECO:0000313" key="10">
    <source>
        <dbReference type="Proteomes" id="UP000773462"/>
    </source>
</evidence>
<keyword evidence="6 7" id="KW-0472">Membrane</keyword>
<evidence type="ECO:0000256" key="5">
    <source>
        <dbReference type="ARBA" id="ARBA00022989"/>
    </source>
</evidence>
<dbReference type="InterPro" id="IPR008915">
    <property type="entry name" value="Peptidase_M50"/>
</dbReference>
<keyword evidence="9" id="KW-0645">Protease</keyword>
<evidence type="ECO:0000256" key="7">
    <source>
        <dbReference type="SAM" id="Phobius"/>
    </source>
</evidence>
<proteinExistence type="inferred from homology"/>
<comment type="similarity">
    <text evidence="3">Belongs to the peptidase M50B family.</text>
</comment>
<gene>
    <name evidence="9" type="ORF">J2Z70_004397</name>
</gene>
<organism evidence="9 10">
    <name type="scientific">Paenibacillus silagei</name>
    <dbReference type="NCBI Taxonomy" id="1670801"/>
    <lineage>
        <taxon>Bacteria</taxon>
        <taxon>Bacillati</taxon>
        <taxon>Bacillota</taxon>
        <taxon>Bacilli</taxon>
        <taxon>Bacillales</taxon>
        <taxon>Paenibacillaceae</taxon>
        <taxon>Paenibacillus</taxon>
    </lineage>
</organism>
<feature type="domain" description="Peptidase M50" evidence="8">
    <location>
        <begin position="15"/>
        <end position="102"/>
    </location>
</feature>
<feature type="transmembrane region" description="Helical" evidence="7">
    <location>
        <begin position="110"/>
        <end position="129"/>
    </location>
</feature>
<name>A0ABS4NXM7_9BACL</name>
<keyword evidence="9" id="KW-0378">Hydrolase</keyword>
<evidence type="ECO:0000256" key="6">
    <source>
        <dbReference type="ARBA" id="ARBA00023136"/>
    </source>
</evidence>
<feature type="transmembrane region" description="Helical" evidence="7">
    <location>
        <begin position="82"/>
        <end position="104"/>
    </location>
</feature>
<feature type="transmembrane region" description="Helical" evidence="7">
    <location>
        <begin position="12"/>
        <end position="28"/>
    </location>
</feature>
<sequence length="159" mass="17785">MNTVFLTVMVTLLKYLITFVHELGHYLAGKLVGYPVPLVTIGERKPFWQVSFGGTLFIFCYGFGGLTLMGSSDKVSRLRSSIFALGGVLFQLAAMSLAYITMGIGNEDNYFLPLIFLVLNGWTIAVNLYPSIIARNEAYYFSDGLLLARIMKSREIHHE</sequence>
<evidence type="ECO:0000256" key="1">
    <source>
        <dbReference type="ARBA" id="ARBA00001947"/>
    </source>
</evidence>
<feature type="transmembrane region" description="Helical" evidence="7">
    <location>
        <begin position="48"/>
        <end position="70"/>
    </location>
</feature>
<reference evidence="9 10" key="1">
    <citation type="submission" date="2021-03" db="EMBL/GenBank/DDBJ databases">
        <title>Genomic Encyclopedia of Type Strains, Phase IV (KMG-IV): sequencing the most valuable type-strain genomes for metagenomic binning, comparative biology and taxonomic classification.</title>
        <authorList>
            <person name="Goeker M."/>
        </authorList>
    </citation>
    <scope>NUCLEOTIDE SEQUENCE [LARGE SCALE GENOMIC DNA]</scope>
    <source>
        <strain evidence="9 10">DSM 101953</strain>
    </source>
</reference>
<dbReference type="GO" id="GO:0006508">
    <property type="term" value="P:proteolysis"/>
    <property type="evidence" value="ECO:0007669"/>
    <property type="project" value="UniProtKB-KW"/>
</dbReference>
<keyword evidence="10" id="KW-1185">Reference proteome</keyword>
<dbReference type="Pfam" id="PF02163">
    <property type="entry name" value="Peptidase_M50"/>
    <property type="match status" value="1"/>
</dbReference>
<dbReference type="GO" id="GO:0008233">
    <property type="term" value="F:peptidase activity"/>
    <property type="evidence" value="ECO:0007669"/>
    <property type="project" value="UniProtKB-KW"/>
</dbReference>
<comment type="subcellular location">
    <subcellularLocation>
        <location evidence="2">Membrane</location>
        <topology evidence="2">Multi-pass membrane protein</topology>
    </subcellularLocation>
</comment>
<protein>
    <submittedName>
        <fullName evidence="9">Membrane-associated protease RseP (Regulator of RpoE activity)</fullName>
    </submittedName>
</protein>
<evidence type="ECO:0000256" key="3">
    <source>
        <dbReference type="ARBA" id="ARBA00007931"/>
    </source>
</evidence>
<comment type="cofactor">
    <cofactor evidence="1">
        <name>Zn(2+)</name>
        <dbReference type="ChEBI" id="CHEBI:29105"/>
    </cofactor>
</comment>
<comment type="caution">
    <text evidence="9">The sequence shown here is derived from an EMBL/GenBank/DDBJ whole genome shotgun (WGS) entry which is preliminary data.</text>
</comment>
<dbReference type="EMBL" id="JAGGLV010000016">
    <property type="protein sequence ID" value="MBP2114231.1"/>
    <property type="molecule type" value="Genomic_DNA"/>
</dbReference>
<evidence type="ECO:0000256" key="2">
    <source>
        <dbReference type="ARBA" id="ARBA00004141"/>
    </source>
</evidence>
<keyword evidence="4 7" id="KW-0812">Transmembrane</keyword>
<dbReference type="Proteomes" id="UP000773462">
    <property type="component" value="Unassembled WGS sequence"/>
</dbReference>
<evidence type="ECO:0000259" key="8">
    <source>
        <dbReference type="Pfam" id="PF02163"/>
    </source>
</evidence>
<accession>A0ABS4NXM7</accession>
<dbReference type="RefSeq" id="WP_209876676.1">
    <property type="nucleotide sequence ID" value="NZ_JAGGLV010000016.1"/>
</dbReference>
<keyword evidence="5 7" id="KW-1133">Transmembrane helix</keyword>
<evidence type="ECO:0000313" key="9">
    <source>
        <dbReference type="EMBL" id="MBP2114231.1"/>
    </source>
</evidence>
<evidence type="ECO:0000256" key="4">
    <source>
        <dbReference type="ARBA" id="ARBA00022692"/>
    </source>
</evidence>